<dbReference type="Pfam" id="PF17104">
    <property type="entry name" value="YBL010C_LAA2"/>
    <property type="match status" value="1"/>
</dbReference>
<proteinExistence type="predicted"/>
<feature type="region of interest" description="Disordered" evidence="1">
    <location>
        <begin position="70"/>
        <end position="99"/>
    </location>
</feature>
<evidence type="ECO:0000313" key="3">
    <source>
        <dbReference type="Proteomes" id="UP000310039"/>
    </source>
</evidence>
<accession>A0A4S9X3T5</accession>
<name>A0A4S9X3T5_AURPU</name>
<dbReference type="InterPro" id="IPR031355">
    <property type="entry name" value="YBL010C/LAA2-like"/>
</dbReference>
<organism evidence="2 3">
    <name type="scientific">Aureobasidium pullulans</name>
    <name type="common">Black yeast</name>
    <name type="synonym">Pullularia pullulans</name>
    <dbReference type="NCBI Taxonomy" id="5580"/>
    <lineage>
        <taxon>Eukaryota</taxon>
        <taxon>Fungi</taxon>
        <taxon>Dikarya</taxon>
        <taxon>Ascomycota</taxon>
        <taxon>Pezizomycotina</taxon>
        <taxon>Dothideomycetes</taxon>
        <taxon>Dothideomycetidae</taxon>
        <taxon>Dothideales</taxon>
        <taxon>Saccotheciaceae</taxon>
        <taxon>Aureobasidium</taxon>
    </lineage>
</organism>
<dbReference type="AlphaFoldDB" id="A0A4S9X3T5"/>
<dbReference type="PANTHER" id="PTHR38698">
    <property type="entry name" value="EXPRESSED PROTEIN"/>
    <property type="match status" value="1"/>
</dbReference>
<protein>
    <submittedName>
        <fullName evidence="2">Uncharacterized protein</fullName>
    </submittedName>
</protein>
<feature type="compositionally biased region" description="Acidic residues" evidence="1">
    <location>
        <begin position="300"/>
        <end position="312"/>
    </location>
</feature>
<dbReference type="EMBL" id="QZBT01000263">
    <property type="protein sequence ID" value="THZ73127.1"/>
    <property type="molecule type" value="Genomic_DNA"/>
</dbReference>
<comment type="caution">
    <text evidence="2">The sequence shown here is derived from an EMBL/GenBank/DDBJ whole genome shotgun (WGS) entry which is preliminary data.</text>
</comment>
<reference evidence="2 3" key="1">
    <citation type="submission" date="2018-10" db="EMBL/GenBank/DDBJ databases">
        <title>Fifty Aureobasidium pullulans genomes reveal a recombining polyextremotolerant generalist.</title>
        <authorList>
            <person name="Gostincar C."/>
            <person name="Turk M."/>
            <person name="Zajc J."/>
            <person name="Gunde-Cimerman N."/>
        </authorList>
    </citation>
    <scope>NUCLEOTIDE SEQUENCE [LARGE SCALE GENOMIC DNA]</scope>
    <source>
        <strain evidence="2 3">EXF-3403</strain>
    </source>
</reference>
<feature type="region of interest" description="Disordered" evidence="1">
    <location>
        <begin position="114"/>
        <end position="313"/>
    </location>
</feature>
<evidence type="ECO:0000256" key="1">
    <source>
        <dbReference type="SAM" id="MobiDB-lite"/>
    </source>
</evidence>
<evidence type="ECO:0000313" key="2">
    <source>
        <dbReference type="EMBL" id="THZ73127.1"/>
    </source>
</evidence>
<dbReference type="PANTHER" id="PTHR38698:SF1">
    <property type="entry name" value="FUNGAL PROTEIN"/>
    <property type="match status" value="1"/>
</dbReference>
<feature type="region of interest" description="Disordered" evidence="1">
    <location>
        <begin position="442"/>
        <end position="477"/>
    </location>
</feature>
<feature type="compositionally biased region" description="Acidic residues" evidence="1">
    <location>
        <begin position="277"/>
        <end position="293"/>
    </location>
</feature>
<feature type="compositionally biased region" description="Basic and acidic residues" evidence="1">
    <location>
        <begin position="447"/>
        <end position="457"/>
    </location>
</feature>
<dbReference type="Proteomes" id="UP000310039">
    <property type="component" value="Unassembled WGS sequence"/>
</dbReference>
<feature type="compositionally biased region" description="Acidic residues" evidence="1">
    <location>
        <begin position="255"/>
        <end position="267"/>
    </location>
</feature>
<sequence>MLKQHQLFALSIANHQLQVSLSTLHNLHIMALQPPSEPIENLKDPGAHELPGVPQITGNLAMFLSHFSATNPSVEPEESDDHFSDASEGTPSYPPAITGRNRALSIPVTRVEKVDDEPRHGEVPGTEAYNIRSQDAVPDEIEIVPDGTRSRSTSHVSESDRPVTPGGTPVPHLVVEKVDPSAPSHGDVPGTDAYDMRSADAQPDEVKQAPASHSAPLEQPSVLITSESQISQESQEISPSELPLQPKTDITIEQPVEENEDDFDDFSEQQTKNTDQPDNDEDGFGDDFDDFEEGGANQAEGDDDDDFGDFDDGFQQAEATPVVAAPPQPVQQPLAHLPNLNFADLQTSDDILDAMSPYMLELFPELYDKETASTDSTANLPTDPILTDRSASLWSQLVAPPPLQPPNWIRSRIRRLFLVSLGVPVDLDEILPASKQKKLVLPNIHLPEQKKEDEKAKQNGGSTTGGRKGPAPPPEFNANEAVMLAKTTDTAIEAYSDDELKAHVQRLEDLIKDASTVLEYWVKRKESAVGDKEAFEGVIENLVGFVKSRR</sequence>
<gene>
    <name evidence="2" type="ORF">D6C84_09774</name>
</gene>
<feature type="compositionally biased region" description="Low complexity" evidence="1">
    <location>
        <begin position="226"/>
        <end position="244"/>
    </location>
</feature>